<dbReference type="PANTHER" id="PTHR24399">
    <property type="entry name" value="ZINC FINGER AND BTB DOMAIN-CONTAINING"/>
    <property type="match status" value="1"/>
</dbReference>
<feature type="domain" description="C2H2-type" evidence="9">
    <location>
        <begin position="190"/>
        <end position="218"/>
    </location>
</feature>
<organism evidence="10 11">
    <name type="scientific">Polypedilum vanderplanki</name>
    <name type="common">Sleeping chironomid midge</name>
    <dbReference type="NCBI Taxonomy" id="319348"/>
    <lineage>
        <taxon>Eukaryota</taxon>
        <taxon>Metazoa</taxon>
        <taxon>Ecdysozoa</taxon>
        <taxon>Arthropoda</taxon>
        <taxon>Hexapoda</taxon>
        <taxon>Insecta</taxon>
        <taxon>Pterygota</taxon>
        <taxon>Neoptera</taxon>
        <taxon>Endopterygota</taxon>
        <taxon>Diptera</taxon>
        <taxon>Nematocera</taxon>
        <taxon>Chironomoidea</taxon>
        <taxon>Chironomidae</taxon>
        <taxon>Chironominae</taxon>
        <taxon>Polypedilum</taxon>
        <taxon>Polypedilum</taxon>
    </lineage>
</organism>
<name>A0A9J6CF13_POLVA</name>
<keyword evidence="4" id="KW-0862">Zinc</keyword>
<comment type="caution">
    <text evidence="10">The sequence shown here is derived from an EMBL/GenBank/DDBJ whole genome shotgun (WGS) entry which is preliminary data.</text>
</comment>
<sequence>MSSQLESLFSHHNGMLIANLVTSILTIKIDRTDNKPKRICKSCLDICNRAFDLRTLAIFNDENFNAVVETDILATTIKKEPEDEEETDFFDDIDHSNIFVQTELKTEDSTENENEEDPDYSDILYFSERSSTRGRKPKTSKYVTDYSKRIRNCRWCSEQFKGYHLLKKHESTVHREEYQREIESKSTRQLGCSFCFQSFYATKDLNLHLRTSHALDPDLLSYFCAHCSFSNNQKNKLETHIKTTHFDMPAKSHKCQFCSIRCVSQYTLKKHLANKHRMVDPNMLYCDQCNFTSKVKTKITLHMQRVHLRTVNDFLCNQCDVVCQNKKERDLHHFTHCDIVELIDQSKEKLTCTICREQYNERADLLSHLESHRNDVEFTTTPCVLCYKPVTGYQHLLEHTKEFHATKNQFKCKECYRCYPYGLKFLMHIQNHKNSDQTHLCPECGQSFRTVCLLNKHIRIDHRQILKCPHCPNKVYKSLVAFRFHVESHTNSCKYKCDLCPKSFSVYNRFKHHYAFHLNRTINQCSICQKCFEKPETLKTHIKRHNGTLPRNFPCGYCEKRFASRWAQENHERSHTKEKPYCCKYCSSSYSQKGDLVKHLAKVHIGENVYECDKCSESFRLLKDLKFHTMTFHAIPT</sequence>
<dbReference type="Proteomes" id="UP001107558">
    <property type="component" value="Chromosome 1"/>
</dbReference>
<feature type="domain" description="C2H2-type" evidence="9">
    <location>
        <begin position="151"/>
        <end position="179"/>
    </location>
</feature>
<feature type="domain" description="C2H2-type" evidence="9">
    <location>
        <begin position="439"/>
        <end position="462"/>
    </location>
</feature>
<dbReference type="OrthoDB" id="10064525at2759"/>
<gene>
    <name evidence="10" type="ORF">PVAND_010212</name>
</gene>
<dbReference type="GO" id="GO:0005654">
    <property type="term" value="C:nucleoplasm"/>
    <property type="evidence" value="ECO:0007669"/>
    <property type="project" value="TreeGrafter"/>
</dbReference>
<feature type="domain" description="C2H2-type" evidence="9">
    <location>
        <begin position="553"/>
        <end position="580"/>
    </location>
</feature>
<proteinExistence type="predicted"/>
<evidence type="ECO:0000256" key="3">
    <source>
        <dbReference type="ARBA" id="ARBA00022737"/>
    </source>
</evidence>
<keyword evidence="11" id="KW-1185">Reference proteome</keyword>
<dbReference type="PROSITE" id="PS50157">
    <property type="entry name" value="ZINC_FINGER_C2H2_2"/>
    <property type="match status" value="9"/>
</dbReference>
<feature type="domain" description="C2H2-type" evidence="9">
    <location>
        <begin position="495"/>
        <end position="522"/>
    </location>
</feature>
<evidence type="ECO:0000256" key="5">
    <source>
        <dbReference type="ARBA" id="ARBA00023015"/>
    </source>
</evidence>
<keyword evidence="5" id="KW-0805">Transcription regulation</keyword>
<evidence type="ECO:0000313" key="11">
    <source>
        <dbReference type="Proteomes" id="UP001107558"/>
    </source>
</evidence>
<keyword evidence="2" id="KW-0479">Metal-binding</keyword>
<feature type="domain" description="C2H2-type" evidence="9">
    <location>
        <begin position="581"/>
        <end position="609"/>
    </location>
</feature>
<accession>A0A9J6CF13</accession>
<evidence type="ECO:0000256" key="6">
    <source>
        <dbReference type="ARBA" id="ARBA00023163"/>
    </source>
</evidence>
<reference evidence="10" key="1">
    <citation type="submission" date="2021-03" db="EMBL/GenBank/DDBJ databases">
        <title>Chromosome level genome of the anhydrobiotic midge Polypedilum vanderplanki.</title>
        <authorList>
            <person name="Yoshida Y."/>
            <person name="Kikawada T."/>
            <person name="Gusev O."/>
        </authorList>
    </citation>
    <scope>NUCLEOTIDE SEQUENCE</scope>
    <source>
        <strain evidence="10">NIAS01</strain>
        <tissue evidence="10">Whole body or cell culture</tissue>
    </source>
</reference>
<keyword evidence="6" id="KW-0804">Transcription</keyword>
<dbReference type="PROSITE" id="PS00028">
    <property type="entry name" value="ZINC_FINGER_C2H2_1"/>
    <property type="match status" value="11"/>
</dbReference>
<dbReference type="SMART" id="SM00355">
    <property type="entry name" value="ZnF_C2H2"/>
    <property type="match status" value="16"/>
</dbReference>
<dbReference type="SUPFAM" id="SSF57667">
    <property type="entry name" value="beta-beta-alpha zinc fingers"/>
    <property type="match status" value="4"/>
</dbReference>
<dbReference type="GO" id="GO:0001227">
    <property type="term" value="F:DNA-binding transcription repressor activity, RNA polymerase II-specific"/>
    <property type="evidence" value="ECO:0007669"/>
    <property type="project" value="TreeGrafter"/>
</dbReference>
<dbReference type="GO" id="GO:0008270">
    <property type="term" value="F:zinc ion binding"/>
    <property type="evidence" value="ECO:0007669"/>
    <property type="project" value="UniProtKB-KW"/>
</dbReference>
<evidence type="ECO:0000259" key="9">
    <source>
        <dbReference type="PROSITE" id="PS50157"/>
    </source>
</evidence>
<protein>
    <recommendedName>
        <fullName evidence="9">C2H2-type domain-containing protein</fullName>
    </recommendedName>
</protein>
<feature type="domain" description="C2H2-type" evidence="9">
    <location>
        <begin position="350"/>
        <end position="377"/>
    </location>
</feature>
<dbReference type="InterPro" id="IPR036236">
    <property type="entry name" value="Znf_C2H2_sf"/>
</dbReference>
<keyword evidence="8" id="KW-0863">Zinc-finger</keyword>
<comment type="subcellular location">
    <subcellularLocation>
        <location evidence="1">Nucleus</location>
    </subcellularLocation>
</comment>
<dbReference type="Pfam" id="PF00096">
    <property type="entry name" value="zf-C2H2"/>
    <property type="match status" value="2"/>
</dbReference>
<feature type="domain" description="C2H2-type" evidence="9">
    <location>
        <begin position="523"/>
        <end position="550"/>
    </location>
</feature>
<dbReference type="Gene3D" id="3.30.160.60">
    <property type="entry name" value="Classic Zinc Finger"/>
    <property type="match status" value="7"/>
</dbReference>
<evidence type="ECO:0000313" key="10">
    <source>
        <dbReference type="EMBL" id="KAG5680722.1"/>
    </source>
</evidence>
<evidence type="ECO:0000256" key="7">
    <source>
        <dbReference type="ARBA" id="ARBA00023242"/>
    </source>
</evidence>
<dbReference type="PANTHER" id="PTHR24399:SF23">
    <property type="entry name" value="C2H2-TYPE DOMAIN-CONTAINING PROTEIN"/>
    <property type="match status" value="1"/>
</dbReference>
<evidence type="ECO:0000256" key="1">
    <source>
        <dbReference type="ARBA" id="ARBA00004123"/>
    </source>
</evidence>
<evidence type="ECO:0000256" key="4">
    <source>
        <dbReference type="ARBA" id="ARBA00022833"/>
    </source>
</evidence>
<dbReference type="GO" id="GO:0000978">
    <property type="term" value="F:RNA polymerase II cis-regulatory region sequence-specific DNA binding"/>
    <property type="evidence" value="ECO:0007669"/>
    <property type="project" value="TreeGrafter"/>
</dbReference>
<feature type="domain" description="C2H2-type" evidence="9">
    <location>
        <begin position="610"/>
        <end position="637"/>
    </location>
</feature>
<dbReference type="AlphaFoldDB" id="A0A9J6CF13"/>
<keyword evidence="3" id="KW-0677">Repeat</keyword>
<evidence type="ECO:0000256" key="2">
    <source>
        <dbReference type="ARBA" id="ARBA00022723"/>
    </source>
</evidence>
<dbReference type="InterPro" id="IPR013087">
    <property type="entry name" value="Znf_C2H2_type"/>
</dbReference>
<evidence type="ECO:0000256" key="8">
    <source>
        <dbReference type="PROSITE-ProRule" id="PRU00042"/>
    </source>
</evidence>
<keyword evidence="7" id="KW-0539">Nucleus</keyword>
<dbReference type="EMBL" id="JADBJN010000001">
    <property type="protein sequence ID" value="KAG5680722.1"/>
    <property type="molecule type" value="Genomic_DNA"/>
</dbReference>